<dbReference type="Proteomes" id="UP000199686">
    <property type="component" value="Unassembled WGS sequence"/>
</dbReference>
<dbReference type="Proteomes" id="UP000195947">
    <property type="component" value="Unassembled WGS sequence"/>
</dbReference>
<dbReference type="EMBL" id="FOQC01000014">
    <property type="protein sequence ID" value="SFH77772.1"/>
    <property type="molecule type" value="Genomic_DNA"/>
</dbReference>
<dbReference type="RefSeq" id="WP_177187526.1">
    <property type="nucleotide sequence ID" value="NZ_FJMZ01000007.1"/>
</dbReference>
<evidence type="ECO:0000313" key="4">
    <source>
        <dbReference type="Proteomes" id="UP000199686"/>
    </source>
</evidence>
<accession>A0AB38BHT1</accession>
<keyword evidence="3" id="KW-1185">Reference proteome</keyword>
<evidence type="ECO:0000313" key="2">
    <source>
        <dbReference type="EMBL" id="SFH77772.1"/>
    </source>
</evidence>
<comment type="caution">
    <text evidence="2">The sequence shown here is derived from an EMBL/GenBank/DDBJ whole genome shotgun (WGS) entry which is preliminary data.</text>
</comment>
<gene>
    <name evidence="2" type="ORF">SAMN04488507_101451</name>
    <name evidence="1" type="ORF">TFLO_1042</name>
</gene>
<protein>
    <submittedName>
        <fullName evidence="2">Uncharacterized protein</fullName>
    </submittedName>
</protein>
<proteinExistence type="predicted"/>
<evidence type="ECO:0000313" key="1">
    <source>
        <dbReference type="EMBL" id="CZQ88675.1"/>
    </source>
</evidence>
<reference evidence="2 4" key="2">
    <citation type="submission" date="2016-10" db="EMBL/GenBank/DDBJ databases">
        <authorList>
            <person name="Varghese N."/>
            <person name="Submissions S."/>
        </authorList>
    </citation>
    <scope>NUCLEOTIDE SEQUENCE [LARGE SCALE GENOMIC DNA]</scope>
    <source>
        <strain evidence="2 4">DSM 2094</strain>
    </source>
</reference>
<dbReference type="EMBL" id="FJMZ01000007">
    <property type="protein sequence ID" value="CZQ88675.1"/>
    <property type="molecule type" value="Genomic_DNA"/>
</dbReference>
<dbReference type="AlphaFoldDB" id="A0AB38BHT1"/>
<name>A0AB38BHT1_9LACT</name>
<reference evidence="1 3" key="1">
    <citation type="submission" date="2016-02" db="EMBL/GenBank/DDBJ databases">
        <authorList>
            <person name="Strepis N."/>
        </authorList>
    </citation>
    <scope>NUCLEOTIDE SEQUENCE [LARGE SCALE GENOMIC DNA]</scope>
    <source>
        <strain evidence="1">Trichococcus flocculiformis</strain>
    </source>
</reference>
<evidence type="ECO:0000313" key="3">
    <source>
        <dbReference type="Proteomes" id="UP000195947"/>
    </source>
</evidence>
<sequence>MEIEEAASYRFKYYVKPEYLMEISEIPDNTEENFIESFEEDFKSMLEMLGVT</sequence>
<organism evidence="2 4">
    <name type="scientific">Trichococcus flocculiformis</name>
    <dbReference type="NCBI Taxonomy" id="82803"/>
    <lineage>
        <taxon>Bacteria</taxon>
        <taxon>Bacillati</taxon>
        <taxon>Bacillota</taxon>
        <taxon>Bacilli</taxon>
        <taxon>Lactobacillales</taxon>
        <taxon>Carnobacteriaceae</taxon>
        <taxon>Trichococcus</taxon>
    </lineage>
</organism>